<keyword evidence="4 11" id="KW-0067">ATP-binding</keyword>
<evidence type="ECO:0000256" key="9">
    <source>
        <dbReference type="ARBA" id="ARBA00054688"/>
    </source>
</evidence>
<name>A0A2R2MJ97_LINAN</name>
<dbReference type="GO" id="GO:0005524">
    <property type="term" value="F:ATP binding"/>
    <property type="evidence" value="ECO:0007669"/>
    <property type="project" value="UniProtKB-UniRule"/>
</dbReference>
<accession>A0A2R2MJ97</accession>
<dbReference type="FunFam" id="3.40.850.10:FF:000063">
    <property type="entry name" value="Kinesin-like protein"/>
    <property type="match status" value="1"/>
</dbReference>
<dbReference type="InterPro" id="IPR001752">
    <property type="entry name" value="Kinesin_motor_dom"/>
</dbReference>
<dbReference type="InterPro" id="IPR036961">
    <property type="entry name" value="Kinesin_motor_dom_sf"/>
</dbReference>
<evidence type="ECO:0000256" key="3">
    <source>
        <dbReference type="ARBA" id="ARBA00022741"/>
    </source>
</evidence>
<proteinExistence type="inferred from homology"/>
<dbReference type="STRING" id="7574.A0A2R2MJ97"/>
<evidence type="ECO:0000313" key="15">
    <source>
        <dbReference type="Proteomes" id="UP000085678"/>
    </source>
</evidence>
<evidence type="ECO:0000259" key="14">
    <source>
        <dbReference type="PROSITE" id="PS50067"/>
    </source>
</evidence>
<keyword evidence="3 11" id="KW-0547">Nucleotide-binding</keyword>
<dbReference type="PROSITE" id="PS50067">
    <property type="entry name" value="KINESIN_MOTOR_2"/>
    <property type="match status" value="1"/>
</dbReference>
<dbReference type="SUPFAM" id="SSF52540">
    <property type="entry name" value="P-loop containing nucleoside triphosphate hydrolases"/>
    <property type="match status" value="1"/>
</dbReference>
<keyword evidence="2" id="KW-0813">Transport</keyword>
<protein>
    <recommendedName>
        <fullName evidence="10">Kinesin-like protein 6</fullName>
    </recommendedName>
</protein>
<keyword evidence="7" id="KW-0472">Membrane</keyword>
<evidence type="ECO:0000256" key="2">
    <source>
        <dbReference type="ARBA" id="ARBA00022448"/>
    </source>
</evidence>
<evidence type="ECO:0000256" key="6">
    <source>
        <dbReference type="ARBA" id="ARBA00023128"/>
    </source>
</evidence>
<dbReference type="CDD" id="cd01365">
    <property type="entry name" value="KISc_KIF1A_KIF1B"/>
    <property type="match status" value="1"/>
</dbReference>
<evidence type="ECO:0000313" key="16">
    <source>
        <dbReference type="RefSeq" id="XP_023930291.1"/>
    </source>
</evidence>
<dbReference type="PANTHER" id="PTHR47117">
    <property type="entry name" value="STAR-RELATED LIPID TRANSFER PROTEIN 9"/>
    <property type="match status" value="1"/>
</dbReference>
<dbReference type="InterPro" id="IPR008984">
    <property type="entry name" value="SMAD_FHA_dom_sf"/>
</dbReference>
<dbReference type="Pfam" id="PF12423">
    <property type="entry name" value="KIF1B"/>
    <property type="match status" value="1"/>
</dbReference>
<comment type="subcellular location">
    <subcellularLocation>
        <location evidence="1">Mitochondrion membrane</location>
        <topology evidence="1">Peripheral membrane protein</topology>
    </subcellularLocation>
</comment>
<dbReference type="PRINTS" id="PR00380">
    <property type="entry name" value="KINESINHEAVY"/>
</dbReference>
<keyword evidence="15" id="KW-1185">Reference proteome</keyword>
<dbReference type="GeneID" id="106166926"/>
<feature type="binding site" evidence="11">
    <location>
        <begin position="109"/>
        <end position="116"/>
    </location>
    <ligand>
        <name>ATP</name>
        <dbReference type="ChEBI" id="CHEBI:30616"/>
    </ligand>
</feature>
<dbReference type="KEGG" id="lak:106166926"/>
<dbReference type="GO" id="GO:0008017">
    <property type="term" value="F:microtubule binding"/>
    <property type="evidence" value="ECO:0007669"/>
    <property type="project" value="InterPro"/>
</dbReference>
<feature type="coiled-coil region" evidence="12">
    <location>
        <begin position="369"/>
        <end position="422"/>
    </location>
</feature>
<keyword evidence="8 11" id="KW-0505">Motor protein</keyword>
<feature type="coiled-coil region" evidence="12">
    <location>
        <begin position="910"/>
        <end position="944"/>
    </location>
</feature>
<dbReference type="InParanoid" id="A0A2R2MJ97"/>
<dbReference type="SMART" id="SM00129">
    <property type="entry name" value="KISc"/>
    <property type="match status" value="1"/>
</dbReference>
<evidence type="ECO:0000256" key="10">
    <source>
        <dbReference type="ARBA" id="ARBA00079247"/>
    </source>
</evidence>
<evidence type="ECO:0000256" key="1">
    <source>
        <dbReference type="ARBA" id="ARBA00004318"/>
    </source>
</evidence>
<dbReference type="GO" id="GO:0003777">
    <property type="term" value="F:microtubule motor activity"/>
    <property type="evidence" value="ECO:0007669"/>
    <property type="project" value="InterPro"/>
</dbReference>
<dbReference type="CDD" id="cd22709">
    <property type="entry name" value="FHA_KIF28P"/>
    <property type="match status" value="1"/>
</dbReference>
<dbReference type="InterPro" id="IPR019821">
    <property type="entry name" value="Kinesin_motor_CS"/>
</dbReference>
<evidence type="ECO:0000256" key="11">
    <source>
        <dbReference type="PROSITE-ProRule" id="PRU00283"/>
    </source>
</evidence>
<dbReference type="Gene3D" id="2.60.200.20">
    <property type="match status" value="1"/>
</dbReference>
<dbReference type="GO" id="GO:0007018">
    <property type="term" value="P:microtubule-based movement"/>
    <property type="evidence" value="ECO:0007669"/>
    <property type="project" value="InterPro"/>
</dbReference>
<reference evidence="16" key="1">
    <citation type="submission" date="2025-08" db="UniProtKB">
        <authorList>
            <consortium name="RefSeq"/>
        </authorList>
    </citation>
    <scope>IDENTIFICATION</scope>
    <source>
        <tissue evidence="16">Gonads</tissue>
    </source>
</reference>
<feature type="domain" description="Kinesin motor" evidence="14">
    <location>
        <begin position="6"/>
        <end position="358"/>
    </location>
</feature>
<evidence type="ECO:0000256" key="8">
    <source>
        <dbReference type="ARBA" id="ARBA00023175"/>
    </source>
</evidence>
<gene>
    <name evidence="16" type="primary">LOC106166926</name>
</gene>
<dbReference type="SUPFAM" id="SSF49879">
    <property type="entry name" value="SMAD/FHA domain"/>
    <property type="match status" value="1"/>
</dbReference>
<comment type="similarity">
    <text evidence="11">Belongs to the TRAFAC class myosin-kinesin ATPase superfamily. Kinesin family.</text>
</comment>
<evidence type="ECO:0000256" key="13">
    <source>
        <dbReference type="SAM" id="MobiDB-lite"/>
    </source>
</evidence>
<dbReference type="InterPro" id="IPR027417">
    <property type="entry name" value="P-loop_NTPase"/>
</dbReference>
<dbReference type="Gene3D" id="3.40.850.10">
    <property type="entry name" value="Kinesin motor domain"/>
    <property type="match status" value="1"/>
</dbReference>
<dbReference type="Pfam" id="PF00225">
    <property type="entry name" value="Kinesin"/>
    <property type="match status" value="1"/>
</dbReference>
<evidence type="ECO:0000256" key="4">
    <source>
        <dbReference type="ARBA" id="ARBA00022840"/>
    </source>
</evidence>
<evidence type="ECO:0000256" key="7">
    <source>
        <dbReference type="ARBA" id="ARBA00023136"/>
    </source>
</evidence>
<evidence type="ECO:0000256" key="12">
    <source>
        <dbReference type="SAM" id="Coils"/>
    </source>
</evidence>
<dbReference type="InterPro" id="IPR022140">
    <property type="entry name" value="Kinesin-like_KIF1-typ"/>
</dbReference>
<dbReference type="Proteomes" id="UP000085678">
    <property type="component" value="Unplaced"/>
</dbReference>
<feature type="region of interest" description="Disordered" evidence="13">
    <location>
        <begin position="427"/>
        <end position="452"/>
    </location>
</feature>
<organism evidence="15 16">
    <name type="scientific">Lingula anatina</name>
    <name type="common">Brachiopod</name>
    <name type="synonym">Lingula unguis</name>
    <dbReference type="NCBI Taxonomy" id="7574"/>
    <lineage>
        <taxon>Eukaryota</taxon>
        <taxon>Metazoa</taxon>
        <taxon>Spiralia</taxon>
        <taxon>Lophotrochozoa</taxon>
        <taxon>Brachiopoda</taxon>
        <taxon>Linguliformea</taxon>
        <taxon>Lingulata</taxon>
        <taxon>Lingulida</taxon>
        <taxon>Linguloidea</taxon>
        <taxon>Lingulidae</taxon>
        <taxon>Lingula</taxon>
    </lineage>
</organism>
<evidence type="ECO:0000256" key="5">
    <source>
        <dbReference type="ARBA" id="ARBA00023054"/>
    </source>
</evidence>
<dbReference type="OrthoDB" id="3176171at2759"/>
<dbReference type="GO" id="GO:0031966">
    <property type="term" value="C:mitochondrial membrane"/>
    <property type="evidence" value="ECO:0007669"/>
    <property type="project" value="UniProtKB-SubCell"/>
</dbReference>
<dbReference type="Pfam" id="PF00498">
    <property type="entry name" value="FHA"/>
    <property type="match status" value="1"/>
</dbReference>
<feature type="region of interest" description="Disordered" evidence="13">
    <location>
        <begin position="1085"/>
        <end position="1109"/>
    </location>
</feature>
<dbReference type="AlphaFoldDB" id="A0A2R2MJ97"/>
<dbReference type="RefSeq" id="XP_023930291.1">
    <property type="nucleotide sequence ID" value="XM_024074523.1"/>
</dbReference>
<keyword evidence="5 12" id="KW-0175">Coiled coil</keyword>
<dbReference type="FunFam" id="2.60.200.20:FF:000034">
    <property type="entry name" value="kinesin-like protein KIF28P"/>
    <property type="match status" value="1"/>
</dbReference>
<keyword evidence="6" id="KW-0496">Mitochondrion</keyword>
<comment type="function">
    <text evidence="9">Microtubule-dependent motor protein required for mitochondrion morphology and transport of mitochondria in neuronal cells.</text>
</comment>
<dbReference type="PROSITE" id="PS00411">
    <property type="entry name" value="KINESIN_MOTOR_1"/>
    <property type="match status" value="1"/>
</dbReference>
<feature type="compositionally biased region" description="Basic and acidic residues" evidence="13">
    <location>
        <begin position="430"/>
        <end position="439"/>
    </location>
</feature>
<sequence length="1109" mass="123412">MSEAESVRVAVRVRPFNQREKDHGAKLIIDMQGQLTTIKNPETPSEEPKKFSFDFSYWSHDGFTERADGVLEPTAGSKYASQPIVFKDLGQGVLDNAFEGYNCSLFAYGQTGSGKSYSMVGYGNNKGIVPMTCDKLFQAVNNNSDPNKRFEVSFSMLEIYNEQVRDLLSKDKPKGGLPVRQNPKMGFFYVQGLKRAPVGSYEDIEAQIDKGTANRTVASTNMNATSSRAHTVVTITFDQIIKDPTGQEKKKSSEMNLVDLAGSERAESTGATGDRLKEGANINKSLSALGNVISALADLSMGKKKVMVPYRDSVLTKLLQNALGGNSKTIMIAALSPADINYDETLSTLRYADRAKKIKNKAVINENPMDKLIRELKEENERLKKQMEGGGGPIAGGVGMTAEEIEKYKEEIRLEMEENMKKMGGMSWDEQVKQSRQEAETDSGGKATSNKKSTVSHFVNLNEDPMLSSKVYYFLEKPEVTIGRKDAEPMPDICLSGLSIMKQHAVVTNSGGDYEIKPGAKGAKIKVNGMPLTGPRPLAHKDRVLFGSNHMYVFYNAQKPNAPEGTPPDSKLDWEFAQKEIAQAKGFATGSGAGLSKEQQIAQEQVLEILPMVTEVNAISEELDKHRSFEVVLISSAAQEGGVAGNKGTSGEAGIRVMVKMKNLLNGNTWLWERGKFMNRRYLAQELYQRFLDGEDAAVKNLPKEEDPFWEPTEDVLIGTANVFLQSLGYALDFEDTLTVTDYKGQEEGTIMVVVAPCNAKGNDLDDDSFVDSPEDLLGKPYHYKVTVQKAEVHKARFSKGVRIKYKVPTVQGETEEYTETPMVRGSLSPVFNHSKVFSIPVITQEHLDNFETKCITLMMYGLQEDSTPDPKLMKMTTKELRQMENMTSPQSEMHRRNTTFGLDPERDQSALLKSEYQLVLRKYERLEQKERRLQQMCEEWGNKKPEEQDFLAFHRAVHALAHSTGTKLKTRVQMLNKVIQAHKTYEANSSENSKSNIKQADDTISLFVFGEEEKDFVAEARENDGFVDYENLTKHHGENGLAQISENKAKINEVLHGIKALEEQSQQSQANHSDLLQAQRAVQNGNKGAVKSGKTGEEVGKSRACVIQ</sequence>
<dbReference type="InterPro" id="IPR000253">
    <property type="entry name" value="FHA_dom"/>
</dbReference>